<comment type="caution">
    <text evidence="2">The sequence shown here is derived from an EMBL/GenBank/DDBJ whole genome shotgun (WGS) entry which is preliminary data.</text>
</comment>
<dbReference type="GO" id="GO:0048244">
    <property type="term" value="F:phytanoyl-CoA dioxygenase activity"/>
    <property type="evidence" value="ECO:0007669"/>
    <property type="project" value="InterPro"/>
</dbReference>
<dbReference type="Gene3D" id="2.60.120.620">
    <property type="entry name" value="q2cbj1_9rhob like domain"/>
    <property type="match status" value="1"/>
</dbReference>
<dbReference type="Pfam" id="PF05721">
    <property type="entry name" value="PhyH"/>
    <property type="match status" value="1"/>
</dbReference>
<dbReference type="InterPro" id="IPR047128">
    <property type="entry name" value="PhyH"/>
</dbReference>
<dbReference type="STRING" id="1193518.BN13_890003"/>
<dbReference type="PANTHER" id="PTHR21308:SF8">
    <property type="entry name" value="PHYTANOYL-COA DIOXYGENASE FAMILY PROTEIN (AFU_ORTHOLOGUE AFUA_2G09620)"/>
    <property type="match status" value="1"/>
</dbReference>
<evidence type="ECO:0000313" key="2">
    <source>
        <dbReference type="EMBL" id="CCI54909.1"/>
    </source>
</evidence>
<dbReference type="SUPFAM" id="SSF51197">
    <property type="entry name" value="Clavaminate synthase-like"/>
    <property type="match status" value="1"/>
</dbReference>
<dbReference type="Proteomes" id="UP000035720">
    <property type="component" value="Unassembled WGS sequence"/>
</dbReference>
<dbReference type="EMBL" id="CAJC01000204">
    <property type="protein sequence ID" value="CCI54909.1"/>
    <property type="molecule type" value="Genomic_DNA"/>
</dbReference>
<feature type="compositionally biased region" description="Polar residues" evidence="1">
    <location>
        <begin position="9"/>
        <end position="35"/>
    </location>
</feature>
<dbReference type="PANTHER" id="PTHR21308">
    <property type="entry name" value="PHYTANOYL-COA ALPHA-HYDROXYLASE"/>
    <property type="match status" value="1"/>
</dbReference>
<reference evidence="2 3" key="1">
    <citation type="journal article" date="2013" name="ISME J.">
        <title>A metabolic model for members of the genus Tetrasphaera involved in enhanced biological phosphorus removal.</title>
        <authorList>
            <person name="Kristiansen R."/>
            <person name="Nguyen H.T.T."/>
            <person name="Saunders A.M."/>
            <person name="Nielsen J.L."/>
            <person name="Wimmer R."/>
            <person name="Le V.Q."/>
            <person name="McIlroy S.J."/>
            <person name="Petrovski S."/>
            <person name="Seviour R.J."/>
            <person name="Calteau A."/>
            <person name="Nielsen K.L."/>
            <person name="Nielsen P.H."/>
        </authorList>
    </citation>
    <scope>NUCLEOTIDE SEQUENCE [LARGE SCALE GENOMIC DNA]</scope>
    <source>
        <strain evidence="2 3">Ben 74</strain>
    </source>
</reference>
<gene>
    <name evidence="2" type="ORF">BN13_890003</name>
</gene>
<sequence length="423" mass="45888">MLSGRPGRSQAQSRRTTLQAAAETTMSQPTTQPRRNPSLLAGRLRPEDCRLADLLEILRDTTDLADYPTASTVEHSVLMYDAPALRAALAEGRSGEIEAELVRAWSEGPGIVVIRGAFSGEVIGRVNAAYDRILKQEKETGAPKGDHFGEPGANDRIWNALEKLAVVDPQAFVDYYSNDLVALGARAWLGPGYQVTVQPNIVRPGGKGQTVHRDYHLGFMDSEQAARFPAHVHALSPALTLQGAVAHVDMPVESGPTLYLPHSQKYSHGYLAYWLPEFQDYFVGEHVQLPLALGDLVWFNPALMHAAGTNVSVDVQRMANLLQVSSAFGRAMETVDRQRVVTAIYPALLAALDAGMPRHLADNVVAASAEGYAFPSNLDRDQPVGGMAPPTQADLLRAAVETRLPPAELGEQLALQAWTKLSH</sequence>
<dbReference type="GO" id="GO:0001561">
    <property type="term" value="P:fatty acid alpha-oxidation"/>
    <property type="evidence" value="ECO:0007669"/>
    <property type="project" value="InterPro"/>
</dbReference>
<proteinExistence type="predicted"/>
<name>A0A077ME28_9MICO</name>
<evidence type="ECO:0000256" key="1">
    <source>
        <dbReference type="SAM" id="MobiDB-lite"/>
    </source>
</evidence>
<evidence type="ECO:0000313" key="3">
    <source>
        <dbReference type="Proteomes" id="UP000035720"/>
    </source>
</evidence>
<dbReference type="AlphaFoldDB" id="A0A077ME28"/>
<accession>A0A077ME28</accession>
<organism evidence="2 3">
    <name type="scientific">Nostocoides jenkinsii Ben 74</name>
    <dbReference type="NCBI Taxonomy" id="1193518"/>
    <lineage>
        <taxon>Bacteria</taxon>
        <taxon>Bacillati</taxon>
        <taxon>Actinomycetota</taxon>
        <taxon>Actinomycetes</taxon>
        <taxon>Micrococcales</taxon>
        <taxon>Intrasporangiaceae</taxon>
        <taxon>Nostocoides</taxon>
    </lineage>
</organism>
<keyword evidence="3" id="KW-1185">Reference proteome</keyword>
<protein>
    <submittedName>
        <fullName evidence="2">Putative Fe(II)/alpha-ketoglutarate dependent hydroxylase</fullName>
    </submittedName>
</protein>
<feature type="region of interest" description="Disordered" evidence="1">
    <location>
        <begin position="1"/>
        <end position="40"/>
    </location>
</feature>
<dbReference type="InterPro" id="IPR008775">
    <property type="entry name" value="Phytyl_CoA_dOase-like"/>
</dbReference>